<dbReference type="InterPro" id="IPR003347">
    <property type="entry name" value="JmjC_dom"/>
</dbReference>
<keyword evidence="3" id="KW-1185">Reference proteome</keyword>
<dbReference type="PANTHER" id="PTHR12461">
    <property type="entry name" value="HYPOXIA-INDUCIBLE FACTOR 1 ALPHA INHIBITOR-RELATED"/>
    <property type="match status" value="1"/>
</dbReference>
<evidence type="ECO:0000259" key="1">
    <source>
        <dbReference type="PROSITE" id="PS51184"/>
    </source>
</evidence>
<proteinExistence type="predicted"/>
<dbReference type="PANTHER" id="PTHR12461:SF105">
    <property type="entry name" value="HYPOXIA-INDUCIBLE FACTOR 1-ALPHA INHIBITOR"/>
    <property type="match status" value="1"/>
</dbReference>
<dbReference type="STRING" id="1526571.AT746_08500"/>
<dbReference type="KEGG" id="lal:AT746_08500"/>
<dbReference type="SMART" id="SM00558">
    <property type="entry name" value="JmjC"/>
    <property type="match status" value="1"/>
</dbReference>
<dbReference type="AlphaFoldDB" id="A0A0U2PFY2"/>
<feature type="domain" description="JmjC" evidence="1">
    <location>
        <begin position="117"/>
        <end position="280"/>
    </location>
</feature>
<reference evidence="2 3" key="1">
    <citation type="submission" date="2015-12" db="EMBL/GenBank/DDBJ databases">
        <title>Complete genome of Lacimicrobium alkaliphilum KCTC 32984.</title>
        <authorList>
            <person name="Kim S.-G."/>
            <person name="Lee Y.-J."/>
        </authorList>
    </citation>
    <scope>NUCLEOTIDE SEQUENCE [LARGE SCALE GENOMIC DNA]</scope>
    <source>
        <strain evidence="2 3">YelD216</strain>
    </source>
</reference>
<organism evidence="2 3">
    <name type="scientific">Lacimicrobium alkaliphilum</name>
    <dbReference type="NCBI Taxonomy" id="1526571"/>
    <lineage>
        <taxon>Bacteria</taxon>
        <taxon>Pseudomonadati</taxon>
        <taxon>Pseudomonadota</taxon>
        <taxon>Gammaproteobacteria</taxon>
        <taxon>Alteromonadales</taxon>
        <taxon>Alteromonadaceae</taxon>
        <taxon>Lacimicrobium</taxon>
    </lineage>
</organism>
<dbReference type="EMBL" id="CP013650">
    <property type="protein sequence ID" value="ALS98285.1"/>
    <property type="molecule type" value="Genomic_DNA"/>
</dbReference>
<evidence type="ECO:0000313" key="3">
    <source>
        <dbReference type="Proteomes" id="UP000068447"/>
    </source>
</evidence>
<gene>
    <name evidence="2" type="ORF">AT746_08500</name>
</gene>
<dbReference type="SUPFAM" id="SSF51197">
    <property type="entry name" value="Clavaminate synthase-like"/>
    <property type="match status" value="1"/>
</dbReference>
<dbReference type="InterPro" id="IPR041667">
    <property type="entry name" value="Cupin_8"/>
</dbReference>
<accession>A0A0U2PFY2</accession>
<dbReference type="RefSeq" id="WP_062479117.1">
    <property type="nucleotide sequence ID" value="NZ_CP013650.1"/>
</dbReference>
<dbReference type="OrthoDB" id="479699at2"/>
<sequence length="344" mass="38725">MPCDKQTDYLLETLPQPVIYHSMTPQRFSTDVVPKFEPAVFKGFARDWDIVKAARQSAGDAAGYLQQRAARIVHRMVIAPADIKGRIGYNQSLDGMNFQLQDIDLARGIEQMINCDSQAQEQRCFQSVPVTSGFPALLDKIPNPLVSDTAKPFVWVGNRLTVSPHFDEANNIAVVATGRRRFTFFPPEQLANLYIGPLNYTPAGQPVSLVDLHEPDLLRFPRYAEAYQHGLSVELEAGDAVYIPSPWWHHVQSLEPFNILVNYWWSGSFVSSSMPFTFLLHGMQVTKNMTPGQRQAWKSILDHYLFDEGADPAAHIPEPARGVLGQLTPEMAAQLHQWLAQQIR</sequence>
<evidence type="ECO:0000313" key="2">
    <source>
        <dbReference type="EMBL" id="ALS98285.1"/>
    </source>
</evidence>
<dbReference type="PROSITE" id="PS51184">
    <property type="entry name" value="JMJC"/>
    <property type="match status" value="1"/>
</dbReference>
<protein>
    <recommendedName>
        <fullName evidence="1">JmjC domain-containing protein</fullName>
    </recommendedName>
</protein>
<dbReference type="Pfam" id="PF13621">
    <property type="entry name" value="Cupin_8"/>
    <property type="match status" value="1"/>
</dbReference>
<dbReference type="Proteomes" id="UP000068447">
    <property type="component" value="Chromosome"/>
</dbReference>
<name>A0A0U2PFY2_9ALTE</name>
<dbReference type="InterPro" id="IPR014710">
    <property type="entry name" value="RmlC-like_jellyroll"/>
</dbReference>
<dbReference type="Gene3D" id="2.60.120.10">
    <property type="entry name" value="Jelly Rolls"/>
    <property type="match status" value="1"/>
</dbReference>